<comment type="cofactor">
    <cofactor evidence="1">
        <name>Zn(2+)</name>
        <dbReference type="ChEBI" id="CHEBI:29105"/>
    </cofactor>
</comment>
<keyword evidence="3" id="KW-1185">Reference proteome</keyword>
<gene>
    <name evidence="2" type="primary">gatY</name>
    <name evidence="2" type="ORF">GCM10011346_30400</name>
</gene>
<dbReference type="InterPro" id="IPR050246">
    <property type="entry name" value="Class_II_FBP_aldolase"/>
</dbReference>
<dbReference type="PANTHER" id="PTHR30304:SF0">
    <property type="entry name" value="D-TAGATOSE-1,6-BISPHOSPHATE ALDOLASE SUBUNIT GATY-RELATED"/>
    <property type="match status" value="1"/>
</dbReference>
<dbReference type="PANTHER" id="PTHR30304">
    <property type="entry name" value="D-TAGATOSE-1,6-BISPHOSPHATE ALDOLASE"/>
    <property type="match status" value="1"/>
</dbReference>
<dbReference type="Proteomes" id="UP000641206">
    <property type="component" value="Unassembled WGS sequence"/>
</dbReference>
<evidence type="ECO:0000313" key="3">
    <source>
        <dbReference type="Proteomes" id="UP000641206"/>
    </source>
</evidence>
<comment type="caution">
    <text evidence="2">The sequence shown here is derived from an EMBL/GenBank/DDBJ whole genome shotgun (WGS) entry which is preliminary data.</text>
</comment>
<proteinExistence type="predicted"/>
<evidence type="ECO:0000256" key="1">
    <source>
        <dbReference type="ARBA" id="ARBA00001947"/>
    </source>
</evidence>
<dbReference type="CDD" id="cd00947">
    <property type="entry name" value="TBP_aldolase_IIB"/>
    <property type="match status" value="1"/>
</dbReference>
<dbReference type="EMBL" id="BMLW01000009">
    <property type="protein sequence ID" value="GGP12833.1"/>
    <property type="molecule type" value="Genomic_DNA"/>
</dbReference>
<name>A0ABQ2NX92_9BACI</name>
<reference evidence="3" key="1">
    <citation type="journal article" date="2019" name="Int. J. Syst. Evol. Microbiol.">
        <title>The Global Catalogue of Microorganisms (GCM) 10K type strain sequencing project: providing services to taxonomists for standard genome sequencing and annotation.</title>
        <authorList>
            <consortium name="The Broad Institute Genomics Platform"/>
            <consortium name="The Broad Institute Genome Sequencing Center for Infectious Disease"/>
            <person name="Wu L."/>
            <person name="Ma J."/>
        </authorList>
    </citation>
    <scope>NUCLEOTIDE SEQUENCE [LARGE SCALE GENOMIC DNA]</scope>
    <source>
        <strain evidence="3">CGMCC 1.7693</strain>
    </source>
</reference>
<accession>A0ABQ2NX92</accession>
<dbReference type="NCBIfam" id="NF005943">
    <property type="entry name" value="PRK07998.1"/>
    <property type="match status" value="1"/>
</dbReference>
<dbReference type="PROSITE" id="PS00602">
    <property type="entry name" value="ALDOLASE_CLASS_II_1"/>
    <property type="match status" value="1"/>
</dbReference>
<evidence type="ECO:0000313" key="2">
    <source>
        <dbReference type="EMBL" id="GGP12833.1"/>
    </source>
</evidence>
<dbReference type="NCBIfam" id="TIGR00167">
    <property type="entry name" value="cbbA"/>
    <property type="match status" value="1"/>
</dbReference>
<dbReference type="InterPro" id="IPR000771">
    <property type="entry name" value="FBA_II"/>
</dbReference>
<dbReference type="SUPFAM" id="SSF51569">
    <property type="entry name" value="Aldolase"/>
    <property type="match status" value="1"/>
</dbReference>
<dbReference type="PIRSF" id="PIRSF001359">
    <property type="entry name" value="F_bP_aldolase_II"/>
    <property type="match status" value="1"/>
</dbReference>
<protein>
    <submittedName>
        <fullName evidence="2">Fructose-bisphosphate aldolase</fullName>
    </submittedName>
</protein>
<organism evidence="2 3">
    <name type="scientific">Oceanobacillus neutriphilus</name>
    <dbReference type="NCBI Taxonomy" id="531815"/>
    <lineage>
        <taxon>Bacteria</taxon>
        <taxon>Bacillati</taxon>
        <taxon>Bacillota</taxon>
        <taxon>Bacilli</taxon>
        <taxon>Bacillales</taxon>
        <taxon>Bacillaceae</taxon>
        <taxon>Oceanobacillus</taxon>
    </lineage>
</organism>
<dbReference type="InterPro" id="IPR013785">
    <property type="entry name" value="Aldolase_TIM"/>
</dbReference>
<sequence>MTYKAMDAFLEALEEGNYVAPAMNTTNLEMTIAIVEAAKETGYPVMVQIAPTNVKLSGYDYIAEIVKKAAENVSVPVTLHLDHGMSFEDVKKAVDAGFASVMIDASTLDYEENIKLTKEVVEYCHQRGVLVEAELGELSGKEDDIVAEDAAQTDASLCKDFVDRTGIDLLAVSIGNIHGIDQAPDLNFNLLQEINEKVDVPLVIHGGSGIPDEALAKLRDYGVRKVNLASDLRKAFITAVGKRYEKNPNEYNLISVLLEAQTAVKETAITKFEALNR</sequence>
<dbReference type="Gene3D" id="3.20.20.70">
    <property type="entry name" value="Aldolase class I"/>
    <property type="match status" value="1"/>
</dbReference>
<dbReference type="RefSeq" id="WP_188735196.1">
    <property type="nucleotide sequence ID" value="NZ_BMLW01000009.1"/>
</dbReference>
<dbReference type="Pfam" id="PF01116">
    <property type="entry name" value="F_bP_aldolase"/>
    <property type="match status" value="1"/>
</dbReference>